<name>A0A2I2KN30_9ACTN</name>
<reference evidence="1 2" key="1">
    <citation type="submission" date="2017-06" db="EMBL/GenBank/DDBJ databases">
        <authorList>
            <person name="Kim H.J."/>
            <person name="Triplett B.A."/>
        </authorList>
    </citation>
    <scope>NUCLEOTIDE SEQUENCE [LARGE SCALE GENOMIC DNA]</scope>
    <source>
        <strain evidence="1">FRACA_ARgP5</strain>
    </source>
</reference>
<accession>A0A2I2KN30</accession>
<dbReference type="RefSeq" id="WP_243407330.1">
    <property type="nucleotide sequence ID" value="NZ_FZMO01000079.1"/>
</dbReference>
<dbReference type="Proteomes" id="UP000234331">
    <property type="component" value="Unassembled WGS sequence"/>
</dbReference>
<proteinExistence type="predicted"/>
<dbReference type="EMBL" id="FZMO01000079">
    <property type="protein sequence ID" value="SNQ47070.1"/>
    <property type="molecule type" value="Genomic_DNA"/>
</dbReference>
<organism evidence="1 2">
    <name type="scientific">Frankia canadensis</name>
    <dbReference type="NCBI Taxonomy" id="1836972"/>
    <lineage>
        <taxon>Bacteria</taxon>
        <taxon>Bacillati</taxon>
        <taxon>Actinomycetota</taxon>
        <taxon>Actinomycetes</taxon>
        <taxon>Frankiales</taxon>
        <taxon>Frankiaceae</taxon>
        <taxon>Frankia</taxon>
    </lineage>
</organism>
<keyword evidence="2" id="KW-1185">Reference proteome</keyword>
<evidence type="ECO:0000313" key="1">
    <source>
        <dbReference type="EMBL" id="SNQ47070.1"/>
    </source>
</evidence>
<sequence length="200" mass="22431">MNHETAGSAATATVDLPSPHTAGERAAVILDLIQEHPEFNRLRASTLKYPTCWATFTGYPLIAEWDLDADGPNLFVEGLRTMAMKAAVFELTRDERAAELLVSAPVDEMVHALTAQFTILSRIQNDLALVFIHSTDAERFDYDVDGYTDQVYRAAGWGELPRRYWLGKAETKRRLDILFEHYESIGVQAGGRAHFLTFGR</sequence>
<protein>
    <submittedName>
        <fullName evidence="1">Uncharacterized protein</fullName>
    </submittedName>
</protein>
<dbReference type="AlphaFoldDB" id="A0A2I2KN30"/>
<evidence type="ECO:0000313" key="2">
    <source>
        <dbReference type="Proteomes" id="UP000234331"/>
    </source>
</evidence>
<gene>
    <name evidence="1" type="ORF">FRACA_170030</name>
</gene>